<dbReference type="PROSITE" id="PS50216">
    <property type="entry name" value="DHHC"/>
    <property type="match status" value="1"/>
</dbReference>
<dbReference type="PRINTS" id="PR01415">
    <property type="entry name" value="ANKYRIN"/>
</dbReference>
<feature type="repeat" description="ANK" evidence="7">
    <location>
        <begin position="136"/>
        <end position="168"/>
    </location>
</feature>
<keyword evidence="5 7" id="KW-0040">ANK repeat</keyword>
<dbReference type="InterPro" id="IPR036770">
    <property type="entry name" value="Ankyrin_rpt-contain_sf"/>
</dbReference>
<keyword evidence="3" id="KW-0677">Repeat</keyword>
<dbReference type="InterPro" id="IPR002110">
    <property type="entry name" value="Ankyrin_rpt"/>
</dbReference>
<feature type="repeat" description="ANK" evidence="7">
    <location>
        <begin position="102"/>
        <end position="134"/>
    </location>
</feature>
<evidence type="ECO:0000256" key="2">
    <source>
        <dbReference type="ARBA" id="ARBA00022692"/>
    </source>
</evidence>
<proteinExistence type="inferred from homology"/>
<evidence type="ECO:0000256" key="6">
    <source>
        <dbReference type="ARBA" id="ARBA00023136"/>
    </source>
</evidence>
<accession>A0AB34J732</accession>
<dbReference type="SMART" id="SM00248">
    <property type="entry name" value="ANK"/>
    <property type="match status" value="5"/>
</dbReference>
<dbReference type="EMBL" id="JBGBPQ010000012">
    <property type="protein sequence ID" value="KAL1515164.1"/>
    <property type="molecule type" value="Genomic_DNA"/>
</dbReference>
<feature type="transmembrane region" description="Helical" evidence="8">
    <location>
        <begin position="314"/>
        <end position="335"/>
    </location>
</feature>
<comment type="subcellular location">
    <subcellularLocation>
        <location evidence="1">Membrane</location>
        <topology evidence="1">Multi-pass membrane protein</topology>
    </subcellularLocation>
</comment>
<gene>
    <name evidence="11" type="ORF">AB1Y20_004225</name>
</gene>
<dbReference type="InterPro" id="IPR001594">
    <property type="entry name" value="Palmitoyltrfase_DHHC"/>
</dbReference>
<evidence type="ECO:0000256" key="9">
    <source>
        <dbReference type="SAM" id="MobiDB-lite"/>
    </source>
</evidence>
<evidence type="ECO:0000256" key="1">
    <source>
        <dbReference type="ARBA" id="ARBA00004141"/>
    </source>
</evidence>
<name>A0AB34J732_PRYPA</name>
<dbReference type="GO" id="GO:0019706">
    <property type="term" value="F:protein-cysteine S-palmitoyltransferase activity"/>
    <property type="evidence" value="ECO:0007669"/>
    <property type="project" value="UniProtKB-EC"/>
</dbReference>
<dbReference type="Proteomes" id="UP001515480">
    <property type="component" value="Unassembled WGS sequence"/>
</dbReference>
<feature type="region of interest" description="Disordered" evidence="9">
    <location>
        <begin position="561"/>
        <end position="594"/>
    </location>
</feature>
<dbReference type="PROSITE" id="PS50297">
    <property type="entry name" value="ANK_REP_REGION"/>
    <property type="match status" value="3"/>
</dbReference>
<comment type="catalytic activity">
    <reaction evidence="8">
        <text>L-cysteinyl-[protein] + hexadecanoyl-CoA = S-hexadecanoyl-L-cysteinyl-[protein] + CoA</text>
        <dbReference type="Rhea" id="RHEA:36683"/>
        <dbReference type="Rhea" id="RHEA-COMP:10131"/>
        <dbReference type="Rhea" id="RHEA-COMP:11032"/>
        <dbReference type="ChEBI" id="CHEBI:29950"/>
        <dbReference type="ChEBI" id="CHEBI:57287"/>
        <dbReference type="ChEBI" id="CHEBI:57379"/>
        <dbReference type="ChEBI" id="CHEBI:74151"/>
        <dbReference type="EC" id="2.3.1.225"/>
    </reaction>
</comment>
<sequence>MSSSRRRGSIVAFGCGKGVTRRTRCTGDAMASMPTIYQSTGYRYEYNLPGWNRRGGVAMHSDESRQPPTDTLVEAIRQGDLHTCKLIGEQTPEALQGRDSVDGATAAHWAALHGDVPILEWLHEQGAPLHERVERSGMQPLHWACTRGHTDAVRLLLSHGGDINSLDIKSTPPLVIAAQYDHTILVFSLVRSKADINLLDDCEDSALHWAAYKGNSQTLALLSYLGLPLDAADAYGSTPLHLAAMRGANNVIEFLLESADAPRLLKMTDNKGRTPLQVAQERGELMSSRLLKSAEPSSYTRYMSLVMGDDGSKVMFYFYVINSACAYAAYALLLAPAVGVAAQHAAYVAVNLLMQLFYVSAHTRDPGTIDVKGGGPEYEHAMEMAADGKLDQTLQLPLCHTCRIVKPLRSKHCSKLKRCVPVFDHHCPYVGTTLGAGNYRSFVLFMAFGFFGVAMTAVAAFQYVLYMPFHLVAWIILIDLALATIMAVMMNSYHISLIAKNLTTNEHMNMRYPYLRDEMGRYHNAFDSGCMGNFWDFWTRGARSAEDPYMYTKRFEEYSRKKEAGGPHAMKPLRGERGQLLGEGGTSDDDESAV</sequence>
<evidence type="ECO:0000256" key="8">
    <source>
        <dbReference type="RuleBase" id="RU079119"/>
    </source>
</evidence>
<evidence type="ECO:0000256" key="5">
    <source>
        <dbReference type="ARBA" id="ARBA00023043"/>
    </source>
</evidence>
<comment type="domain">
    <text evidence="8">The DHHC domain is required for palmitoyltransferase activity.</text>
</comment>
<keyword evidence="8" id="KW-0808">Transferase</keyword>
<dbReference type="Gene3D" id="1.25.40.20">
    <property type="entry name" value="Ankyrin repeat-containing domain"/>
    <property type="match status" value="1"/>
</dbReference>
<dbReference type="Pfam" id="PF01529">
    <property type="entry name" value="DHHC"/>
    <property type="match status" value="1"/>
</dbReference>
<keyword evidence="6 8" id="KW-0472">Membrane</keyword>
<feature type="transmembrane region" description="Helical" evidence="8">
    <location>
        <begin position="471"/>
        <end position="490"/>
    </location>
</feature>
<comment type="similarity">
    <text evidence="8">Belongs to the DHHC palmitoyltransferase family.</text>
</comment>
<dbReference type="AlphaFoldDB" id="A0AB34J732"/>
<evidence type="ECO:0000256" key="7">
    <source>
        <dbReference type="PROSITE-ProRule" id="PRU00023"/>
    </source>
</evidence>
<dbReference type="PANTHER" id="PTHR24161:SF17">
    <property type="entry name" value="PALMITOYLTRANSFERASE"/>
    <property type="match status" value="1"/>
</dbReference>
<keyword evidence="2 8" id="KW-0812">Transmembrane</keyword>
<keyword evidence="4 8" id="KW-1133">Transmembrane helix</keyword>
<dbReference type="PANTHER" id="PTHR24161">
    <property type="entry name" value="ANK_REP_REGION DOMAIN-CONTAINING PROTEIN-RELATED"/>
    <property type="match status" value="1"/>
</dbReference>
<dbReference type="Pfam" id="PF12796">
    <property type="entry name" value="Ank_2"/>
    <property type="match status" value="2"/>
</dbReference>
<protein>
    <recommendedName>
        <fullName evidence="8">Palmitoyltransferase</fullName>
        <ecNumber evidence="8">2.3.1.225</ecNumber>
    </recommendedName>
</protein>
<evidence type="ECO:0000256" key="4">
    <source>
        <dbReference type="ARBA" id="ARBA00022989"/>
    </source>
</evidence>
<evidence type="ECO:0000313" key="11">
    <source>
        <dbReference type="EMBL" id="KAL1515164.1"/>
    </source>
</evidence>
<comment type="caution">
    <text evidence="11">The sequence shown here is derived from an EMBL/GenBank/DDBJ whole genome shotgun (WGS) entry which is preliminary data.</text>
</comment>
<organism evidence="11 12">
    <name type="scientific">Prymnesium parvum</name>
    <name type="common">Toxic golden alga</name>
    <dbReference type="NCBI Taxonomy" id="97485"/>
    <lineage>
        <taxon>Eukaryota</taxon>
        <taxon>Haptista</taxon>
        <taxon>Haptophyta</taxon>
        <taxon>Prymnesiophyceae</taxon>
        <taxon>Prymnesiales</taxon>
        <taxon>Prymnesiaceae</taxon>
        <taxon>Prymnesium</taxon>
    </lineage>
</organism>
<dbReference type="GO" id="GO:0000139">
    <property type="term" value="C:Golgi membrane"/>
    <property type="evidence" value="ECO:0007669"/>
    <property type="project" value="TreeGrafter"/>
</dbReference>
<reference evidence="11 12" key="1">
    <citation type="journal article" date="2024" name="Science">
        <title>Giant polyketide synthase enzymes in the biosynthesis of giant marine polyether toxins.</title>
        <authorList>
            <person name="Fallon T.R."/>
            <person name="Shende V.V."/>
            <person name="Wierzbicki I.H."/>
            <person name="Pendleton A.L."/>
            <person name="Watervoot N.F."/>
            <person name="Auber R.P."/>
            <person name="Gonzalez D.J."/>
            <person name="Wisecaver J.H."/>
            <person name="Moore B.S."/>
        </authorList>
    </citation>
    <scope>NUCLEOTIDE SEQUENCE [LARGE SCALE GENOMIC DNA]</scope>
    <source>
        <strain evidence="11 12">12B1</strain>
    </source>
</reference>
<dbReference type="SUPFAM" id="SSF48403">
    <property type="entry name" value="Ankyrin repeat"/>
    <property type="match status" value="1"/>
</dbReference>
<keyword evidence="8" id="KW-0012">Acyltransferase</keyword>
<evidence type="ECO:0000259" key="10">
    <source>
        <dbReference type="Pfam" id="PF01529"/>
    </source>
</evidence>
<keyword evidence="12" id="KW-1185">Reference proteome</keyword>
<feature type="domain" description="Palmitoyltransferase DHHC" evidence="10">
    <location>
        <begin position="398"/>
        <end position="509"/>
    </location>
</feature>
<evidence type="ECO:0000313" key="12">
    <source>
        <dbReference type="Proteomes" id="UP001515480"/>
    </source>
</evidence>
<dbReference type="PROSITE" id="PS50088">
    <property type="entry name" value="ANK_REPEAT"/>
    <property type="match status" value="3"/>
</dbReference>
<dbReference type="EC" id="2.3.1.225" evidence="8"/>
<feature type="repeat" description="ANK" evidence="7">
    <location>
        <begin position="235"/>
        <end position="257"/>
    </location>
</feature>
<evidence type="ECO:0000256" key="3">
    <source>
        <dbReference type="ARBA" id="ARBA00022737"/>
    </source>
</evidence>
<feature type="transmembrane region" description="Helical" evidence="8">
    <location>
        <begin position="442"/>
        <end position="465"/>
    </location>
</feature>